<comment type="similarity">
    <text evidence="1">Belongs to the protease inhibitor I9 family.</text>
</comment>
<evidence type="ECO:0000313" key="4">
    <source>
        <dbReference type="Proteomes" id="UP001175228"/>
    </source>
</evidence>
<dbReference type="GO" id="GO:0042144">
    <property type="term" value="P:vacuole fusion, non-autophagic"/>
    <property type="evidence" value="ECO:0007669"/>
    <property type="project" value="TreeGrafter"/>
</dbReference>
<name>A0AA39QMN3_9AGAR</name>
<feature type="domain" description="Inhibitor I9" evidence="2">
    <location>
        <begin position="45"/>
        <end position="114"/>
    </location>
</feature>
<organism evidence="3 4">
    <name type="scientific">Armillaria luteobubalina</name>
    <dbReference type="NCBI Taxonomy" id="153913"/>
    <lineage>
        <taxon>Eukaryota</taxon>
        <taxon>Fungi</taxon>
        <taxon>Dikarya</taxon>
        <taxon>Basidiomycota</taxon>
        <taxon>Agaricomycotina</taxon>
        <taxon>Agaricomycetes</taxon>
        <taxon>Agaricomycetidae</taxon>
        <taxon>Agaricales</taxon>
        <taxon>Marasmiineae</taxon>
        <taxon>Physalacriaceae</taxon>
        <taxon>Armillaria</taxon>
    </lineage>
</organism>
<dbReference type="EMBL" id="JAUEPU010000002">
    <property type="protein sequence ID" value="KAK0504621.1"/>
    <property type="molecule type" value="Genomic_DNA"/>
</dbReference>
<comment type="caution">
    <text evidence="3">The sequence shown here is derived from an EMBL/GenBank/DDBJ whole genome shotgun (WGS) entry which is preliminary data.</text>
</comment>
<sequence>MRRPEYKWLCCCKAALYTTIHRFLPPIRRLSSISSPPSRINMASKYIVMFKDNVSEDQIKEYAAQVNSGGGEVTQMYGIIPGFAAKITDDQLQQFQSLQGDIIASIEPDQIVTTQ</sequence>
<proteinExistence type="inferred from homology"/>
<dbReference type="PANTHER" id="PTHR28288:SF2">
    <property type="entry name" value="PROTEASE B INHIBITOR 2"/>
    <property type="match status" value="1"/>
</dbReference>
<protein>
    <recommendedName>
        <fullName evidence="2">Inhibitor I9 domain-containing protein</fullName>
    </recommendedName>
</protein>
<dbReference type="AlphaFoldDB" id="A0AA39QMN3"/>
<gene>
    <name evidence="3" type="ORF">EDD18DRAFT_1125687</name>
</gene>
<evidence type="ECO:0000256" key="1">
    <source>
        <dbReference type="ARBA" id="ARBA00038069"/>
    </source>
</evidence>
<dbReference type="SUPFAM" id="SSF54897">
    <property type="entry name" value="Protease propeptides/inhibitors"/>
    <property type="match status" value="1"/>
</dbReference>
<dbReference type="GO" id="GO:0004866">
    <property type="term" value="F:endopeptidase inhibitor activity"/>
    <property type="evidence" value="ECO:0007669"/>
    <property type="project" value="TreeGrafter"/>
</dbReference>
<dbReference type="InterPro" id="IPR037045">
    <property type="entry name" value="S8pro/Inhibitor_I9_sf"/>
</dbReference>
<reference evidence="3" key="1">
    <citation type="submission" date="2023-06" db="EMBL/GenBank/DDBJ databases">
        <authorList>
            <consortium name="Lawrence Berkeley National Laboratory"/>
            <person name="Ahrendt S."/>
            <person name="Sahu N."/>
            <person name="Indic B."/>
            <person name="Wong-Bajracharya J."/>
            <person name="Merenyi Z."/>
            <person name="Ke H.-M."/>
            <person name="Monk M."/>
            <person name="Kocsube S."/>
            <person name="Drula E."/>
            <person name="Lipzen A."/>
            <person name="Balint B."/>
            <person name="Henrissat B."/>
            <person name="Andreopoulos B."/>
            <person name="Martin F.M."/>
            <person name="Harder C.B."/>
            <person name="Rigling D."/>
            <person name="Ford K.L."/>
            <person name="Foster G.D."/>
            <person name="Pangilinan J."/>
            <person name="Papanicolaou A."/>
            <person name="Barry K."/>
            <person name="LaButti K."/>
            <person name="Viragh M."/>
            <person name="Koriabine M."/>
            <person name="Yan M."/>
            <person name="Riley R."/>
            <person name="Champramary S."/>
            <person name="Plett K.L."/>
            <person name="Tsai I.J."/>
            <person name="Slot J."/>
            <person name="Sipos G."/>
            <person name="Plett J."/>
            <person name="Nagy L.G."/>
            <person name="Grigoriev I.V."/>
        </authorList>
    </citation>
    <scope>NUCLEOTIDE SEQUENCE</scope>
    <source>
        <strain evidence="3">HWK02</strain>
    </source>
</reference>
<dbReference type="Proteomes" id="UP001175228">
    <property type="component" value="Unassembled WGS sequence"/>
</dbReference>
<dbReference type="InterPro" id="IPR052471">
    <property type="entry name" value="PBI_I9"/>
</dbReference>
<dbReference type="Pfam" id="PF05922">
    <property type="entry name" value="Inhibitor_I9"/>
    <property type="match status" value="1"/>
</dbReference>
<keyword evidence="4" id="KW-1185">Reference proteome</keyword>
<evidence type="ECO:0000313" key="3">
    <source>
        <dbReference type="EMBL" id="KAK0504621.1"/>
    </source>
</evidence>
<dbReference type="PANTHER" id="PTHR28288">
    <property type="entry name" value="PROTEASE B INHIBITOR 2"/>
    <property type="match status" value="1"/>
</dbReference>
<evidence type="ECO:0000259" key="2">
    <source>
        <dbReference type="Pfam" id="PF05922"/>
    </source>
</evidence>
<dbReference type="InterPro" id="IPR010259">
    <property type="entry name" value="S8pro/Inhibitor_I9"/>
</dbReference>
<accession>A0AA39QMN3</accession>
<dbReference type="Gene3D" id="3.30.70.80">
    <property type="entry name" value="Peptidase S8 propeptide/proteinase inhibitor I9"/>
    <property type="match status" value="1"/>
</dbReference>